<dbReference type="PROSITE" id="PS00092">
    <property type="entry name" value="N6_MTASE"/>
    <property type="match status" value="1"/>
</dbReference>
<comment type="caution">
    <text evidence="8">The sequence shown here is derived from an EMBL/GenBank/DDBJ whole genome shotgun (WGS) entry which is preliminary data.</text>
</comment>
<evidence type="ECO:0000256" key="4">
    <source>
        <dbReference type="ARBA" id="ARBA00022691"/>
    </source>
</evidence>
<keyword evidence="1 6" id="KW-0963">Cytoplasm</keyword>
<evidence type="ECO:0000256" key="6">
    <source>
        <dbReference type="HAMAP-Rule" id="MF_01872"/>
    </source>
</evidence>
<organism evidence="8 9">
    <name type="scientific">Alteromonas salexigens</name>
    <dbReference type="NCBI Taxonomy" id="2982530"/>
    <lineage>
        <taxon>Bacteria</taxon>
        <taxon>Pseudomonadati</taxon>
        <taxon>Pseudomonadota</taxon>
        <taxon>Gammaproteobacteria</taxon>
        <taxon>Alteromonadales</taxon>
        <taxon>Alteromonadaceae</taxon>
        <taxon>Alteromonas/Salinimonas group</taxon>
        <taxon>Alteromonas</taxon>
    </lineage>
</organism>
<dbReference type="InterPro" id="IPR002052">
    <property type="entry name" value="DNA_methylase_N6_adenine_CS"/>
</dbReference>
<accession>A0ABT2VKC4</accession>
<dbReference type="RefSeq" id="WP_262992433.1">
    <property type="nucleotide sequence ID" value="NZ_JAOTJC010000005.1"/>
</dbReference>
<protein>
    <recommendedName>
        <fullName evidence="6">tRNA1(Val) (adenine(37)-N6)-methyltransferase</fullName>
        <ecNumber evidence="6">2.1.1.223</ecNumber>
    </recommendedName>
    <alternativeName>
        <fullName evidence="6">tRNA m6A37 methyltransferase</fullName>
    </alternativeName>
</protein>
<evidence type="ECO:0000313" key="8">
    <source>
        <dbReference type="EMBL" id="MCU7553730.1"/>
    </source>
</evidence>
<dbReference type="Gene3D" id="3.40.50.150">
    <property type="entry name" value="Vaccinia Virus protein VP39"/>
    <property type="match status" value="1"/>
</dbReference>
<evidence type="ECO:0000256" key="2">
    <source>
        <dbReference type="ARBA" id="ARBA00022603"/>
    </source>
</evidence>
<keyword evidence="4 6" id="KW-0949">S-adenosyl-L-methionine</keyword>
<evidence type="ECO:0000256" key="1">
    <source>
        <dbReference type="ARBA" id="ARBA00022490"/>
    </source>
</evidence>
<gene>
    <name evidence="8" type="ORF">OCL06_03850</name>
</gene>
<dbReference type="GO" id="GO:0032259">
    <property type="term" value="P:methylation"/>
    <property type="evidence" value="ECO:0007669"/>
    <property type="project" value="UniProtKB-KW"/>
</dbReference>
<comment type="subcellular location">
    <subcellularLocation>
        <location evidence="6">Cytoplasm</location>
    </subcellularLocation>
</comment>
<dbReference type="CDD" id="cd02440">
    <property type="entry name" value="AdoMet_MTases"/>
    <property type="match status" value="1"/>
</dbReference>
<dbReference type="InterPro" id="IPR007848">
    <property type="entry name" value="Small_mtfrase_dom"/>
</dbReference>
<comment type="similarity">
    <text evidence="6">Belongs to the methyltransferase superfamily. tRNA (adenine-N(6)-)-methyltransferase family.</text>
</comment>
<dbReference type="Pfam" id="PF05175">
    <property type="entry name" value="MTS"/>
    <property type="match status" value="1"/>
</dbReference>
<dbReference type="PANTHER" id="PTHR47739">
    <property type="entry name" value="TRNA1(VAL) (ADENINE(37)-N6)-METHYLTRANSFERASE"/>
    <property type="match status" value="1"/>
</dbReference>
<reference evidence="9" key="1">
    <citation type="submission" date="2023-07" db="EMBL/GenBank/DDBJ databases">
        <title>Study on multiphase classification of strain Alteromonas salexigens isolated from the Yellow Sea.</title>
        <authorList>
            <person name="Sun L."/>
        </authorList>
    </citation>
    <scope>NUCLEOTIDE SEQUENCE [LARGE SCALE GENOMIC DNA]</scope>
    <source>
        <strain evidence="9">ASW11-19</strain>
    </source>
</reference>
<keyword evidence="5 6" id="KW-0819">tRNA processing</keyword>
<evidence type="ECO:0000256" key="3">
    <source>
        <dbReference type="ARBA" id="ARBA00022679"/>
    </source>
</evidence>
<evidence type="ECO:0000256" key="5">
    <source>
        <dbReference type="ARBA" id="ARBA00022694"/>
    </source>
</evidence>
<evidence type="ECO:0000313" key="9">
    <source>
        <dbReference type="Proteomes" id="UP001209257"/>
    </source>
</evidence>
<dbReference type="EC" id="2.1.1.223" evidence="6"/>
<dbReference type="HAMAP" id="MF_01872">
    <property type="entry name" value="tRNA_methyltr_YfiC"/>
    <property type="match status" value="1"/>
</dbReference>
<dbReference type="InterPro" id="IPR022882">
    <property type="entry name" value="tRNA_adenine-N6_MeTrfase"/>
</dbReference>
<dbReference type="Proteomes" id="UP001209257">
    <property type="component" value="Unassembled WGS sequence"/>
</dbReference>
<name>A0ABT2VKC4_9ALTE</name>
<sequence>MKVNTDSLILGSWVRVAGRYRILDIGTGTGILALMLAQRASEEAVIDAIEIDADAARQARENVLASPWADNIAVCQGSVLTQCPGRQYDLIACNPPYFAAPAQSTQAYATQSEARQQARMQDSLSPARLFAWVAAYLTAEGAFYCLYPADQVHDIVEQGRACGLYCTDLLWVQSYAHKAAHVAAMCFTRQEGAVQKETLVIHTETGDYSDDYRNLCRPYYLKF</sequence>
<dbReference type="EMBL" id="JAOTJC010000005">
    <property type="protein sequence ID" value="MCU7553730.1"/>
    <property type="molecule type" value="Genomic_DNA"/>
</dbReference>
<proteinExistence type="inferred from homology"/>
<dbReference type="SUPFAM" id="SSF53335">
    <property type="entry name" value="S-adenosyl-L-methionine-dependent methyltransferases"/>
    <property type="match status" value="1"/>
</dbReference>
<keyword evidence="3 6" id="KW-0808">Transferase</keyword>
<comment type="function">
    <text evidence="6">Specifically methylates the adenine in position 37 of tRNA(1)(Val) (anticodon cmo5UAC).</text>
</comment>
<comment type="catalytic activity">
    <reaction evidence="6">
        <text>adenosine(37) in tRNA1(Val) + S-adenosyl-L-methionine = N(6)-methyladenosine(37) in tRNA1(Val) + S-adenosyl-L-homocysteine + H(+)</text>
        <dbReference type="Rhea" id="RHEA:43160"/>
        <dbReference type="Rhea" id="RHEA-COMP:10369"/>
        <dbReference type="Rhea" id="RHEA-COMP:10370"/>
        <dbReference type="ChEBI" id="CHEBI:15378"/>
        <dbReference type="ChEBI" id="CHEBI:57856"/>
        <dbReference type="ChEBI" id="CHEBI:59789"/>
        <dbReference type="ChEBI" id="CHEBI:74411"/>
        <dbReference type="ChEBI" id="CHEBI:74449"/>
        <dbReference type="EC" id="2.1.1.223"/>
    </reaction>
</comment>
<feature type="domain" description="Methyltransferase small" evidence="7">
    <location>
        <begin position="15"/>
        <end position="106"/>
    </location>
</feature>
<dbReference type="InterPro" id="IPR029063">
    <property type="entry name" value="SAM-dependent_MTases_sf"/>
</dbReference>
<dbReference type="GO" id="GO:0008168">
    <property type="term" value="F:methyltransferase activity"/>
    <property type="evidence" value="ECO:0007669"/>
    <property type="project" value="UniProtKB-KW"/>
</dbReference>
<dbReference type="InterPro" id="IPR050210">
    <property type="entry name" value="tRNA_Adenine-N(6)_MTase"/>
</dbReference>
<dbReference type="PANTHER" id="PTHR47739:SF1">
    <property type="entry name" value="TRNA1(VAL) (ADENINE(37)-N6)-METHYLTRANSFERASE"/>
    <property type="match status" value="1"/>
</dbReference>
<keyword evidence="9" id="KW-1185">Reference proteome</keyword>
<evidence type="ECO:0000259" key="7">
    <source>
        <dbReference type="Pfam" id="PF05175"/>
    </source>
</evidence>
<keyword evidence="2 6" id="KW-0489">Methyltransferase</keyword>